<keyword evidence="2" id="KW-1185">Reference proteome</keyword>
<organism evidence="1 2">
    <name type="scientific">Mya arenaria</name>
    <name type="common">Soft-shell clam</name>
    <dbReference type="NCBI Taxonomy" id="6604"/>
    <lineage>
        <taxon>Eukaryota</taxon>
        <taxon>Metazoa</taxon>
        <taxon>Spiralia</taxon>
        <taxon>Lophotrochozoa</taxon>
        <taxon>Mollusca</taxon>
        <taxon>Bivalvia</taxon>
        <taxon>Autobranchia</taxon>
        <taxon>Heteroconchia</taxon>
        <taxon>Euheterodonta</taxon>
        <taxon>Imparidentia</taxon>
        <taxon>Neoheterodontei</taxon>
        <taxon>Myida</taxon>
        <taxon>Myoidea</taxon>
        <taxon>Myidae</taxon>
        <taxon>Mya</taxon>
    </lineage>
</organism>
<evidence type="ECO:0000313" key="2">
    <source>
        <dbReference type="Proteomes" id="UP001164746"/>
    </source>
</evidence>
<gene>
    <name evidence="1" type="ORF">MAR_002639</name>
</gene>
<dbReference type="EMBL" id="CP111027">
    <property type="protein sequence ID" value="WAR29071.1"/>
    <property type="molecule type" value="Genomic_DNA"/>
</dbReference>
<accession>A0ABY7G7Q4</accession>
<proteinExistence type="predicted"/>
<evidence type="ECO:0000313" key="1">
    <source>
        <dbReference type="EMBL" id="WAR29071.1"/>
    </source>
</evidence>
<protein>
    <submittedName>
        <fullName evidence="1">Uncharacterized protein</fullName>
    </submittedName>
</protein>
<name>A0ABY7G7Q4_MYAAR</name>
<dbReference type="Proteomes" id="UP001164746">
    <property type="component" value="Chromosome 16"/>
</dbReference>
<sequence>MDEHLAFNGKAGKLDERVFSKLKLLCRPVKATNDNAQQGNETTLVSRDDVPLYDTRLVIRTVEKAWAGDLSEEEIENNLEQIVLHYAIVPQVAYYRNEQTVNFVAPYFGRGTLDTVIQKERETEKTANVTMEEYVTNTLPNMPGH</sequence>
<reference evidence="1" key="1">
    <citation type="submission" date="2022-11" db="EMBL/GenBank/DDBJ databases">
        <title>Centuries of genome instability and evolution in soft-shell clam transmissible cancer (bioRxiv).</title>
        <authorList>
            <person name="Hart S.F.M."/>
            <person name="Yonemitsu M.A."/>
            <person name="Giersch R.M."/>
            <person name="Beal B.F."/>
            <person name="Arriagada G."/>
            <person name="Davis B.W."/>
            <person name="Ostrander E.A."/>
            <person name="Goff S.P."/>
            <person name="Metzger M.J."/>
        </authorList>
    </citation>
    <scope>NUCLEOTIDE SEQUENCE</scope>
    <source>
        <strain evidence="1">MELC-2E11</strain>
        <tissue evidence="1">Siphon/mantle</tissue>
    </source>
</reference>